<reference evidence="2" key="1">
    <citation type="submission" date="2023-04" db="EMBL/GenBank/DDBJ databases">
        <title>Phytophthora fragariaefolia NBRC 109709.</title>
        <authorList>
            <person name="Ichikawa N."/>
            <person name="Sato H."/>
            <person name="Tonouchi N."/>
        </authorList>
    </citation>
    <scope>NUCLEOTIDE SEQUENCE</scope>
    <source>
        <strain evidence="2">NBRC 109709</strain>
    </source>
</reference>
<keyword evidence="1" id="KW-0812">Transmembrane</keyword>
<name>A0A9W6X590_9STRA</name>
<keyword evidence="1" id="KW-1133">Transmembrane helix</keyword>
<gene>
    <name evidence="2" type="ORF">Pfra01_000717400</name>
</gene>
<sequence>MYKWLEAYHALWCVFLPDVVELSYMSTVKYWRGSRAECRHTADRARCVGRGLWVFLSLSAYAMIYTVVYVYDFDEAVCQGAVGVGLLLLAMNYMFADGGFATDGGRSPDADVMQWSYVVTAIGVASRLLKRYEASSGGRSPVKMAEDCYAGWIRDIEELQQAERLSEAFW</sequence>
<dbReference type="Proteomes" id="UP001165121">
    <property type="component" value="Unassembled WGS sequence"/>
</dbReference>
<protein>
    <submittedName>
        <fullName evidence="2">Unnamed protein product</fullName>
    </submittedName>
</protein>
<dbReference type="AlphaFoldDB" id="A0A9W6X590"/>
<evidence type="ECO:0000256" key="1">
    <source>
        <dbReference type="SAM" id="Phobius"/>
    </source>
</evidence>
<organism evidence="2 3">
    <name type="scientific">Phytophthora fragariaefolia</name>
    <dbReference type="NCBI Taxonomy" id="1490495"/>
    <lineage>
        <taxon>Eukaryota</taxon>
        <taxon>Sar</taxon>
        <taxon>Stramenopiles</taxon>
        <taxon>Oomycota</taxon>
        <taxon>Peronosporomycetes</taxon>
        <taxon>Peronosporales</taxon>
        <taxon>Peronosporaceae</taxon>
        <taxon>Phytophthora</taxon>
    </lineage>
</organism>
<keyword evidence="3" id="KW-1185">Reference proteome</keyword>
<keyword evidence="1" id="KW-0472">Membrane</keyword>
<accession>A0A9W6X590</accession>
<dbReference type="EMBL" id="BSXT01000629">
    <property type="protein sequence ID" value="GMF31356.1"/>
    <property type="molecule type" value="Genomic_DNA"/>
</dbReference>
<feature type="transmembrane region" description="Helical" evidence="1">
    <location>
        <begin position="77"/>
        <end position="96"/>
    </location>
</feature>
<evidence type="ECO:0000313" key="3">
    <source>
        <dbReference type="Proteomes" id="UP001165121"/>
    </source>
</evidence>
<evidence type="ECO:0000313" key="2">
    <source>
        <dbReference type="EMBL" id="GMF31356.1"/>
    </source>
</evidence>
<comment type="caution">
    <text evidence="2">The sequence shown here is derived from an EMBL/GenBank/DDBJ whole genome shotgun (WGS) entry which is preliminary data.</text>
</comment>
<proteinExistence type="predicted"/>
<dbReference type="OrthoDB" id="124627at2759"/>
<feature type="transmembrane region" description="Helical" evidence="1">
    <location>
        <begin position="52"/>
        <end position="71"/>
    </location>
</feature>